<feature type="transmembrane region" description="Helical" evidence="1">
    <location>
        <begin position="70"/>
        <end position="92"/>
    </location>
</feature>
<reference evidence="2 3" key="1">
    <citation type="submission" date="2023-07" db="EMBL/GenBank/DDBJ databases">
        <title>Sequencing the genomes of 1000 actinobacteria strains.</title>
        <authorList>
            <person name="Klenk H.-P."/>
        </authorList>
    </citation>
    <scope>NUCLEOTIDE SEQUENCE [LARGE SCALE GENOMIC DNA]</scope>
    <source>
        <strain evidence="2 3">DSM 102162</strain>
    </source>
</reference>
<proteinExistence type="predicted"/>
<feature type="transmembrane region" description="Helical" evidence="1">
    <location>
        <begin position="36"/>
        <end position="63"/>
    </location>
</feature>
<evidence type="ECO:0000313" key="3">
    <source>
        <dbReference type="Proteomes" id="UP001235966"/>
    </source>
</evidence>
<dbReference type="EMBL" id="JAUSQW010000001">
    <property type="protein sequence ID" value="MDP9800153.1"/>
    <property type="molecule type" value="Genomic_DNA"/>
</dbReference>
<evidence type="ECO:0000256" key="1">
    <source>
        <dbReference type="SAM" id="Phobius"/>
    </source>
</evidence>
<feature type="transmembrane region" description="Helical" evidence="1">
    <location>
        <begin position="98"/>
        <end position="119"/>
    </location>
</feature>
<sequence>MSETRGAVSAMFGDDFDALEAVGGVRGIVESSLPTLVFLIAYLVWGVNIALWLSLALAVLFIAVRALTRIPIAPAVGGFCAAAISAALTWHTGEASNFFLWGLLTNAAYFLAFAVSLLVRRPLAGFLIGAFRGELTGWWARPDVTRRRYTQVTALFTALFGIRMAVQVPLYLAGATSALGVAKLLMGFPLFAVLVWLSWMLVHDLPAVSDAGTPDETPAASTN</sequence>
<feature type="transmembrane region" description="Helical" evidence="1">
    <location>
        <begin position="152"/>
        <end position="172"/>
    </location>
</feature>
<dbReference type="PIRSF" id="PIRSF010219">
    <property type="entry name" value="UCP010219"/>
    <property type="match status" value="1"/>
</dbReference>
<evidence type="ECO:0000313" key="2">
    <source>
        <dbReference type="EMBL" id="MDP9800153.1"/>
    </source>
</evidence>
<dbReference type="RefSeq" id="WP_278057551.1">
    <property type="nucleotide sequence ID" value="NZ_CP121247.1"/>
</dbReference>
<keyword evidence="1" id="KW-1133">Transmembrane helix</keyword>
<accession>A0ABT9N8X5</accession>
<organism evidence="2 3">
    <name type="scientific">Arcanobacterium wilhelmae</name>
    <dbReference type="NCBI Taxonomy" id="1803177"/>
    <lineage>
        <taxon>Bacteria</taxon>
        <taxon>Bacillati</taxon>
        <taxon>Actinomycetota</taxon>
        <taxon>Actinomycetes</taxon>
        <taxon>Actinomycetales</taxon>
        <taxon>Actinomycetaceae</taxon>
        <taxon>Arcanobacterium</taxon>
    </lineage>
</organism>
<dbReference type="Pfam" id="PF11361">
    <property type="entry name" value="DUF3159"/>
    <property type="match status" value="1"/>
</dbReference>
<name>A0ABT9N8X5_9ACTO</name>
<protein>
    <recommendedName>
        <fullName evidence="4">DUF3159 domain-containing protein</fullName>
    </recommendedName>
</protein>
<keyword evidence="3" id="KW-1185">Reference proteome</keyword>
<gene>
    <name evidence="2" type="ORF">J2S49_000229</name>
</gene>
<keyword evidence="1" id="KW-0812">Transmembrane</keyword>
<keyword evidence="1" id="KW-0472">Membrane</keyword>
<evidence type="ECO:0008006" key="4">
    <source>
        <dbReference type="Google" id="ProtNLM"/>
    </source>
</evidence>
<feature type="transmembrane region" description="Helical" evidence="1">
    <location>
        <begin position="184"/>
        <end position="202"/>
    </location>
</feature>
<dbReference type="InterPro" id="IPR016566">
    <property type="entry name" value="UCP010219"/>
</dbReference>
<comment type="caution">
    <text evidence="2">The sequence shown here is derived from an EMBL/GenBank/DDBJ whole genome shotgun (WGS) entry which is preliminary data.</text>
</comment>
<dbReference type="Proteomes" id="UP001235966">
    <property type="component" value="Unassembled WGS sequence"/>
</dbReference>